<organism evidence="2 3">
    <name type="scientific">Candidatus Blackburnbacteria bacterium RIFCSPHIGHO2_02_FULL_44_20</name>
    <dbReference type="NCBI Taxonomy" id="1797516"/>
    <lineage>
        <taxon>Bacteria</taxon>
        <taxon>Candidatus Blackburniibacteriota</taxon>
    </lineage>
</organism>
<comment type="caution">
    <text evidence="2">The sequence shown here is derived from an EMBL/GenBank/DDBJ whole genome shotgun (WGS) entry which is preliminary data.</text>
</comment>
<name>A0A1G1V4S3_9BACT</name>
<evidence type="ECO:0000313" key="2">
    <source>
        <dbReference type="EMBL" id="OGY10400.1"/>
    </source>
</evidence>
<dbReference type="STRING" id="1797516.A3D26_03765"/>
<dbReference type="Proteomes" id="UP000178319">
    <property type="component" value="Unassembled WGS sequence"/>
</dbReference>
<sequence>MNATKIAKLLSVLLGPQMWLPVLFLATILRSGLTSQQLVILFPSILFLEVVIPLSYLYLAPKMGLATAWDLPKRKERYPFLALVFINNLVSLFLAHQFGTRLLFDLNILLITCLIVLFTITTHWQISLHTALNTFGGILINFLFGWNLLLLYITIPIIFWARLTLNKHSTIQLLTGIVVSGLIALGGLRYLGYL</sequence>
<feature type="transmembrane region" description="Helical" evidence="1">
    <location>
        <begin position="6"/>
        <end position="26"/>
    </location>
</feature>
<feature type="transmembrane region" description="Helical" evidence="1">
    <location>
        <begin position="138"/>
        <end position="161"/>
    </location>
</feature>
<proteinExistence type="predicted"/>
<evidence type="ECO:0008006" key="4">
    <source>
        <dbReference type="Google" id="ProtNLM"/>
    </source>
</evidence>
<evidence type="ECO:0000256" key="1">
    <source>
        <dbReference type="SAM" id="Phobius"/>
    </source>
</evidence>
<keyword evidence="1" id="KW-0472">Membrane</keyword>
<evidence type="ECO:0000313" key="3">
    <source>
        <dbReference type="Proteomes" id="UP000178319"/>
    </source>
</evidence>
<feature type="transmembrane region" description="Helical" evidence="1">
    <location>
        <begin position="173"/>
        <end position="192"/>
    </location>
</feature>
<gene>
    <name evidence="2" type="ORF">A3D26_03765</name>
</gene>
<dbReference type="AlphaFoldDB" id="A0A1G1V4S3"/>
<accession>A0A1G1V4S3</accession>
<feature type="transmembrane region" description="Helical" evidence="1">
    <location>
        <begin position="78"/>
        <end position="95"/>
    </location>
</feature>
<keyword evidence="1" id="KW-0812">Transmembrane</keyword>
<protein>
    <recommendedName>
        <fullName evidence="4">Phosphatidic acid phosphatase type 2/haloperoxidase domain-containing protein</fullName>
    </recommendedName>
</protein>
<dbReference type="EMBL" id="MHBZ01000036">
    <property type="protein sequence ID" value="OGY10400.1"/>
    <property type="molecule type" value="Genomic_DNA"/>
</dbReference>
<feature type="transmembrane region" description="Helical" evidence="1">
    <location>
        <begin position="38"/>
        <end position="58"/>
    </location>
</feature>
<reference evidence="2 3" key="1">
    <citation type="journal article" date="2016" name="Nat. Commun.">
        <title>Thousands of microbial genomes shed light on interconnected biogeochemical processes in an aquifer system.</title>
        <authorList>
            <person name="Anantharaman K."/>
            <person name="Brown C.T."/>
            <person name="Hug L.A."/>
            <person name="Sharon I."/>
            <person name="Castelle C.J."/>
            <person name="Probst A.J."/>
            <person name="Thomas B.C."/>
            <person name="Singh A."/>
            <person name="Wilkins M.J."/>
            <person name="Karaoz U."/>
            <person name="Brodie E.L."/>
            <person name="Williams K.H."/>
            <person name="Hubbard S.S."/>
            <person name="Banfield J.F."/>
        </authorList>
    </citation>
    <scope>NUCLEOTIDE SEQUENCE [LARGE SCALE GENOMIC DNA]</scope>
</reference>
<keyword evidence="1" id="KW-1133">Transmembrane helix</keyword>
<feature type="transmembrane region" description="Helical" evidence="1">
    <location>
        <begin position="102"/>
        <end position="126"/>
    </location>
</feature>